<evidence type="ECO:0000313" key="2">
    <source>
        <dbReference type="Proteomes" id="UP000006873"/>
    </source>
</evidence>
<dbReference type="EMBL" id="CP002273">
    <property type="protein sequence ID" value="ADO35257.1"/>
    <property type="molecule type" value="Genomic_DNA"/>
</dbReference>
<keyword evidence="2" id="KW-1185">Reference proteome</keyword>
<proteinExistence type="predicted"/>
<dbReference type="Proteomes" id="UP000006873">
    <property type="component" value="Chromosome"/>
</dbReference>
<evidence type="ECO:0000313" key="1">
    <source>
        <dbReference type="EMBL" id="ADO35257.1"/>
    </source>
</evidence>
<dbReference type="KEGG" id="elm:ELI_0237"/>
<dbReference type="HOGENOM" id="CLU_3025489_0_0_9"/>
<sequence>MRCDRTKSDAAFLFVRLRFHSIFKFPHFQTSFILKSSNWKIKYIFPYPFDFLFIG</sequence>
<protein>
    <submittedName>
        <fullName evidence="1">Uncharacterized protein</fullName>
    </submittedName>
</protein>
<organism evidence="1 2">
    <name type="scientific">Eubacterium callanderi</name>
    <dbReference type="NCBI Taxonomy" id="53442"/>
    <lineage>
        <taxon>Bacteria</taxon>
        <taxon>Bacillati</taxon>
        <taxon>Bacillota</taxon>
        <taxon>Clostridia</taxon>
        <taxon>Eubacteriales</taxon>
        <taxon>Eubacteriaceae</taxon>
        <taxon>Eubacterium</taxon>
    </lineage>
</organism>
<dbReference type="AlphaFoldDB" id="E3GHX2"/>
<gene>
    <name evidence="1" type="ordered locus">ELI_0237</name>
</gene>
<accession>E3GHX2</accession>
<reference evidence="1 2" key="2">
    <citation type="journal article" date="2011" name="J. Bacteriol.">
        <title>Complete genome sequence of a carbon monoxide-utilizing acetogen, Eubacterium limosum KIST612.</title>
        <authorList>
            <person name="Roh H."/>
            <person name="Ko H.J."/>
            <person name="Kim D."/>
            <person name="Choi D.G."/>
            <person name="Park S."/>
            <person name="Kim S."/>
            <person name="Chang I.S."/>
            <person name="Choi I.G."/>
        </authorList>
    </citation>
    <scope>NUCLEOTIDE SEQUENCE [LARGE SCALE GENOMIC DNA]</scope>
    <source>
        <strain evidence="1 2">KIST612</strain>
    </source>
</reference>
<name>E3GHX2_9FIRM</name>
<reference key="1">
    <citation type="submission" date="2010-09" db="EMBL/GenBank/DDBJ databases">
        <authorList>
            <person name="Roh H."/>
            <person name="Ko H.-J."/>
            <person name="Kim D."/>
            <person name="Choi D.G."/>
            <person name="Park S."/>
            <person name="Kim S."/>
            <person name="Kim K.H."/>
            <person name="Chang I.S."/>
            <person name="Choi I.-G."/>
        </authorList>
    </citation>
    <scope>NUCLEOTIDE SEQUENCE</scope>
    <source>
        <strain>KIST612</strain>
    </source>
</reference>